<dbReference type="CDD" id="cd04489">
    <property type="entry name" value="ExoVII_LU_OBF"/>
    <property type="match status" value="1"/>
</dbReference>
<comment type="function">
    <text evidence="5">Bidirectionally degrades single-stranded DNA into large acid-insoluble oligonucleotides, which are then degraded further into small acid-soluble oligonucleotides.</text>
</comment>
<dbReference type="Proteomes" id="UP000177187">
    <property type="component" value="Unassembled WGS sequence"/>
</dbReference>
<evidence type="ECO:0000256" key="7">
    <source>
        <dbReference type="SAM" id="MobiDB-lite"/>
    </source>
</evidence>
<comment type="similarity">
    <text evidence="5 6">Belongs to the XseA family.</text>
</comment>
<name>A0A1F5FB23_9BACT</name>
<keyword evidence="1 5" id="KW-0963">Cytoplasm</keyword>
<accession>A0A1F5FB23</accession>
<reference evidence="10 11" key="1">
    <citation type="journal article" date="2016" name="Nat. Commun.">
        <title>Thousands of microbial genomes shed light on interconnected biogeochemical processes in an aquifer system.</title>
        <authorList>
            <person name="Anantharaman K."/>
            <person name="Brown C.T."/>
            <person name="Hug L.A."/>
            <person name="Sharon I."/>
            <person name="Castelle C.J."/>
            <person name="Probst A.J."/>
            <person name="Thomas B.C."/>
            <person name="Singh A."/>
            <person name="Wilkins M.J."/>
            <person name="Karaoz U."/>
            <person name="Brodie E.L."/>
            <person name="Williams K.H."/>
            <person name="Hubbard S.S."/>
            <person name="Banfield J.F."/>
        </authorList>
    </citation>
    <scope>NUCLEOTIDE SEQUENCE [LARGE SCALE GENOMIC DNA]</scope>
</reference>
<keyword evidence="4 5" id="KW-0269">Exonuclease</keyword>
<comment type="catalytic activity">
    <reaction evidence="5 6">
        <text>Exonucleolytic cleavage in either 5'- to 3'- or 3'- to 5'-direction to yield nucleoside 5'-phosphates.</text>
        <dbReference type="EC" id="3.1.11.6"/>
    </reaction>
</comment>
<dbReference type="NCBIfam" id="TIGR00237">
    <property type="entry name" value="xseA"/>
    <property type="match status" value="1"/>
</dbReference>
<dbReference type="InterPro" id="IPR020579">
    <property type="entry name" value="Exonuc_VII_lsu_C"/>
</dbReference>
<dbReference type="EMBL" id="MFAF01000064">
    <property type="protein sequence ID" value="OGD76792.1"/>
    <property type="molecule type" value="Genomic_DNA"/>
</dbReference>
<sequence length="478" mass="51522">MLNGSPAAEPYSVSALTALIKGTLEERYAGVWVAGELTDVKLAASGHLYFRLKDEGAVLGCAMFRPKPQRLGFAPADGLEVVARGDVSVYPPRGNYQLICDELVLRGLGELQRAFEELKARLAAEGLFAAEGKRPLPRLPKRVGVVTSRDGAALRDILRVLARRHAGLDVVLAHALVQGEGAGAELARAVEELGASGLVDVLIVGRGGGSYEDLFCFNDERLIRAIRACPVPVISAVGHEVDLSLADLAADVRAPTPSAAAEMVTAERDELRRRANTARSSLRRIAADFLKLERQRLDHFRKPLSVERLSGYLNLRRQRVDGLGERLRHASLSAVEAGRSRFARVRLALSRAHAVPRLRERALAGLVRRLGLSASGAVYSRQVRLGSGTGKLAALDPRAVIGRGYGHLTRKGAPVRSIKELRPSDELDVTVRDGTALTVVRRTFGEEADLRGGDGEAGGHRRRARGRGVPPGQTDLPL</sequence>
<dbReference type="GO" id="GO:0009318">
    <property type="term" value="C:exodeoxyribonuclease VII complex"/>
    <property type="evidence" value="ECO:0007669"/>
    <property type="project" value="UniProtKB-UniRule"/>
</dbReference>
<dbReference type="Pfam" id="PF02601">
    <property type="entry name" value="Exonuc_VII_L"/>
    <property type="match status" value="1"/>
</dbReference>
<feature type="compositionally biased region" description="Basic and acidic residues" evidence="7">
    <location>
        <begin position="448"/>
        <end position="459"/>
    </location>
</feature>
<dbReference type="GO" id="GO:0003676">
    <property type="term" value="F:nucleic acid binding"/>
    <property type="evidence" value="ECO:0007669"/>
    <property type="project" value="InterPro"/>
</dbReference>
<evidence type="ECO:0000259" key="9">
    <source>
        <dbReference type="Pfam" id="PF13742"/>
    </source>
</evidence>
<evidence type="ECO:0000256" key="6">
    <source>
        <dbReference type="RuleBase" id="RU004355"/>
    </source>
</evidence>
<dbReference type="InterPro" id="IPR025824">
    <property type="entry name" value="OB-fold_nuc-bd_dom"/>
</dbReference>
<evidence type="ECO:0000256" key="1">
    <source>
        <dbReference type="ARBA" id="ARBA00022490"/>
    </source>
</evidence>
<dbReference type="PANTHER" id="PTHR30008:SF0">
    <property type="entry name" value="EXODEOXYRIBONUCLEASE 7 LARGE SUBUNIT"/>
    <property type="match status" value="1"/>
</dbReference>
<evidence type="ECO:0000256" key="2">
    <source>
        <dbReference type="ARBA" id="ARBA00022722"/>
    </source>
</evidence>
<dbReference type="InterPro" id="IPR003753">
    <property type="entry name" value="Exonuc_VII_L"/>
</dbReference>
<dbReference type="GO" id="GO:0008855">
    <property type="term" value="F:exodeoxyribonuclease VII activity"/>
    <property type="evidence" value="ECO:0007669"/>
    <property type="project" value="UniProtKB-UniRule"/>
</dbReference>
<proteinExistence type="inferred from homology"/>
<feature type="domain" description="OB-fold nucleic acid binding" evidence="9">
    <location>
        <begin position="11"/>
        <end position="103"/>
    </location>
</feature>
<feature type="domain" description="Exonuclease VII large subunit C-terminal" evidence="8">
    <location>
        <begin position="127"/>
        <end position="436"/>
    </location>
</feature>
<dbReference type="PANTHER" id="PTHR30008">
    <property type="entry name" value="EXODEOXYRIBONUCLEASE 7 LARGE SUBUNIT"/>
    <property type="match status" value="1"/>
</dbReference>
<evidence type="ECO:0000313" key="10">
    <source>
        <dbReference type="EMBL" id="OGD76792.1"/>
    </source>
</evidence>
<comment type="caution">
    <text evidence="10">The sequence shown here is derived from an EMBL/GenBank/DDBJ whole genome shotgun (WGS) entry which is preliminary data.</text>
</comment>
<dbReference type="GO" id="GO:0005737">
    <property type="term" value="C:cytoplasm"/>
    <property type="evidence" value="ECO:0007669"/>
    <property type="project" value="UniProtKB-SubCell"/>
</dbReference>
<gene>
    <name evidence="5" type="primary">xseA</name>
    <name evidence="10" type="ORF">A2Y64_07725</name>
</gene>
<dbReference type="EC" id="3.1.11.6" evidence="5"/>
<protein>
    <recommendedName>
        <fullName evidence="5">Exodeoxyribonuclease 7 large subunit</fullName>
        <ecNumber evidence="5">3.1.11.6</ecNumber>
    </recommendedName>
    <alternativeName>
        <fullName evidence="5">Exodeoxyribonuclease VII large subunit</fullName>
        <shortName evidence="5">Exonuclease VII large subunit</shortName>
    </alternativeName>
</protein>
<dbReference type="AlphaFoldDB" id="A0A1F5FB23"/>
<dbReference type="STRING" id="1817816.A2Y64_07725"/>
<dbReference type="Pfam" id="PF13742">
    <property type="entry name" value="tRNA_anti_2"/>
    <property type="match status" value="1"/>
</dbReference>
<dbReference type="GO" id="GO:0006308">
    <property type="term" value="P:DNA catabolic process"/>
    <property type="evidence" value="ECO:0007669"/>
    <property type="project" value="UniProtKB-UniRule"/>
</dbReference>
<evidence type="ECO:0000313" key="11">
    <source>
        <dbReference type="Proteomes" id="UP000177187"/>
    </source>
</evidence>
<evidence type="ECO:0000256" key="3">
    <source>
        <dbReference type="ARBA" id="ARBA00022801"/>
    </source>
</evidence>
<evidence type="ECO:0000259" key="8">
    <source>
        <dbReference type="Pfam" id="PF02601"/>
    </source>
</evidence>
<comment type="subunit">
    <text evidence="5">Heterooligomer composed of large and small subunits.</text>
</comment>
<evidence type="ECO:0000256" key="4">
    <source>
        <dbReference type="ARBA" id="ARBA00022839"/>
    </source>
</evidence>
<keyword evidence="2 5" id="KW-0540">Nuclease</keyword>
<keyword evidence="3 5" id="KW-0378">Hydrolase</keyword>
<evidence type="ECO:0000256" key="5">
    <source>
        <dbReference type="HAMAP-Rule" id="MF_00378"/>
    </source>
</evidence>
<organism evidence="10 11">
    <name type="scientific">Candidatus Coatesbacteria bacterium RBG_13_66_14</name>
    <dbReference type="NCBI Taxonomy" id="1817816"/>
    <lineage>
        <taxon>Bacteria</taxon>
        <taxon>Candidatus Coatesiibacteriota</taxon>
    </lineage>
</organism>
<comment type="subcellular location">
    <subcellularLocation>
        <location evidence="5 6">Cytoplasm</location>
    </subcellularLocation>
</comment>
<dbReference type="HAMAP" id="MF_00378">
    <property type="entry name" value="Exonuc_7_L"/>
    <property type="match status" value="1"/>
</dbReference>
<feature type="region of interest" description="Disordered" evidence="7">
    <location>
        <begin position="448"/>
        <end position="478"/>
    </location>
</feature>